<feature type="compositionally biased region" description="Low complexity" evidence="1">
    <location>
        <begin position="61"/>
        <end position="76"/>
    </location>
</feature>
<protein>
    <submittedName>
        <fullName evidence="2">Pecanex-like protein</fullName>
    </submittedName>
</protein>
<reference evidence="2" key="1">
    <citation type="submission" date="2016-06" db="UniProtKB">
        <authorList>
            <consortium name="WormBaseParasite"/>
        </authorList>
    </citation>
    <scope>IDENTIFICATION</scope>
</reference>
<feature type="compositionally biased region" description="Polar residues" evidence="1">
    <location>
        <begin position="45"/>
        <end position="60"/>
    </location>
</feature>
<accession>A0A183A2T4</accession>
<evidence type="ECO:0000313" key="2">
    <source>
        <dbReference type="WBParaSite" id="ECPE_0000126901-mRNA-1"/>
    </source>
</evidence>
<name>A0A183A2T4_9TREM</name>
<dbReference type="WBParaSite" id="ECPE_0000126901-mRNA-1">
    <property type="protein sequence ID" value="ECPE_0000126901-mRNA-1"/>
    <property type="gene ID" value="ECPE_0000126901"/>
</dbReference>
<evidence type="ECO:0000256" key="1">
    <source>
        <dbReference type="SAM" id="MobiDB-lite"/>
    </source>
</evidence>
<dbReference type="AlphaFoldDB" id="A0A183A2T4"/>
<feature type="region of interest" description="Disordered" evidence="1">
    <location>
        <begin position="45"/>
        <end position="90"/>
    </location>
</feature>
<sequence length="153" mass="16389">LRLAALKSAGELLRSAQAMPTTHPLYADLEKAVVERIRNFANSQAFLPPGQRTSRSAGDLSSSTNGSNPSTGWSGPAVSGQTNGQDGSDDWQVIALDGDMIIYKREVETEDGVVLDPLQCPESNGPLSVREAVYHLWVALPTNSITSIHCNIN</sequence>
<proteinExistence type="predicted"/>
<organism evidence="2">
    <name type="scientific">Echinostoma caproni</name>
    <dbReference type="NCBI Taxonomy" id="27848"/>
    <lineage>
        <taxon>Eukaryota</taxon>
        <taxon>Metazoa</taxon>
        <taxon>Spiralia</taxon>
        <taxon>Lophotrochozoa</taxon>
        <taxon>Platyhelminthes</taxon>
        <taxon>Trematoda</taxon>
        <taxon>Digenea</taxon>
        <taxon>Plagiorchiida</taxon>
        <taxon>Echinostomata</taxon>
        <taxon>Echinostomatoidea</taxon>
        <taxon>Echinostomatidae</taxon>
        <taxon>Echinostoma</taxon>
    </lineage>
</organism>